<dbReference type="CDD" id="cd13876">
    <property type="entry name" value="CuRO_2_Abr2_like"/>
    <property type="match status" value="1"/>
</dbReference>
<feature type="domain" description="Plastocyanin-like" evidence="9">
    <location>
        <begin position="23"/>
        <end position="117"/>
    </location>
</feature>
<keyword evidence="5" id="KW-0186">Copper</keyword>
<dbReference type="PANTHER" id="PTHR11709:SF488">
    <property type="entry name" value="LACCASE-RELATED"/>
    <property type="match status" value="1"/>
</dbReference>
<dbReference type="InterPro" id="IPR008972">
    <property type="entry name" value="Cupredoxin"/>
</dbReference>
<evidence type="ECO:0000259" key="7">
    <source>
        <dbReference type="Pfam" id="PF00394"/>
    </source>
</evidence>
<accession>A0A8H7T7R2</accession>
<dbReference type="Pfam" id="PF07732">
    <property type="entry name" value="Cu-oxidase_3"/>
    <property type="match status" value="1"/>
</dbReference>
<keyword evidence="6" id="KW-0325">Glycoprotein</keyword>
<dbReference type="Proteomes" id="UP000664132">
    <property type="component" value="Unassembled WGS sequence"/>
</dbReference>
<evidence type="ECO:0000313" key="11">
    <source>
        <dbReference type="Proteomes" id="UP000664132"/>
    </source>
</evidence>
<dbReference type="Gene3D" id="2.60.40.420">
    <property type="entry name" value="Cupredoxins - blue copper proteins"/>
    <property type="match status" value="3"/>
</dbReference>
<dbReference type="EMBL" id="JAFJYH010000262">
    <property type="protein sequence ID" value="KAG4414496.1"/>
    <property type="molecule type" value="Genomic_DNA"/>
</dbReference>
<dbReference type="InterPro" id="IPR045087">
    <property type="entry name" value="Cu-oxidase_fam"/>
</dbReference>
<evidence type="ECO:0000256" key="1">
    <source>
        <dbReference type="ARBA" id="ARBA00010609"/>
    </source>
</evidence>
<evidence type="ECO:0000256" key="4">
    <source>
        <dbReference type="ARBA" id="ARBA00023002"/>
    </source>
</evidence>
<keyword evidence="11" id="KW-1185">Reference proteome</keyword>
<evidence type="ECO:0000256" key="2">
    <source>
        <dbReference type="ARBA" id="ARBA00022723"/>
    </source>
</evidence>
<sequence>MFVGVPVPWFLTTAPQLVKKGAPDGFERDMIFTNGQYPGPTLNIQEGDNVEVRSASTLQLNSPWSDGVPGLTQRGIPPGETFVYKWTATQYGTYWYHGHYKGQLEDGLYGAIEIKPKDGTSTPFSSISNSTQDLDQLQKALSDAKPVLLSDWSHFTSETLATISKVANINQLCGDSILINGKGNVKCPGVPFLMSLVPPPVLPVLQGQNLTDKGCIPLSNTLAQTAQAKNLAAVPSGMYEGCNATNAENATIEADPAQGWIGLNFISTASIQEMVVSIDDHPLWVYAIDGRYVEPQLVDAMTFSHGSRHSVMVKLDKPAKDYTISVANVGLNQKVFASATLSYKGSNGQNTPNALINYAGQNTTANVRFLNDKTVVPFPAVKPAQTADQTFKLLLNRTGAAWEWSLIGNKLFNQAYEDINPLLYDPDGLQGTGLTLTTKNNTWVDLIFLVTASAGPQTPHPIHKHSNKGFLLGYGLGEFNYTDTADAVAHIPQNFNLENPPYRDGFHTLPTQSVSTWMIVRYKVEIPGVGLSNIL</sequence>
<feature type="domain" description="Plastocyanin-like" evidence="8">
    <location>
        <begin position="433"/>
        <end position="529"/>
    </location>
</feature>
<evidence type="ECO:0000256" key="5">
    <source>
        <dbReference type="ARBA" id="ARBA00023008"/>
    </source>
</evidence>
<dbReference type="GO" id="GO:0005507">
    <property type="term" value="F:copper ion binding"/>
    <property type="evidence" value="ECO:0007669"/>
    <property type="project" value="InterPro"/>
</dbReference>
<evidence type="ECO:0000313" key="10">
    <source>
        <dbReference type="EMBL" id="KAG4414496.1"/>
    </source>
</evidence>
<name>A0A8H7T7R2_9HELO</name>
<proteinExistence type="inferred from homology"/>
<comment type="similarity">
    <text evidence="1">Belongs to the multicopper oxidase family.</text>
</comment>
<dbReference type="Pfam" id="PF00394">
    <property type="entry name" value="Cu-oxidase"/>
    <property type="match status" value="1"/>
</dbReference>
<dbReference type="PANTHER" id="PTHR11709">
    <property type="entry name" value="MULTI-COPPER OXIDASE"/>
    <property type="match status" value="1"/>
</dbReference>
<dbReference type="Pfam" id="PF07731">
    <property type="entry name" value="Cu-oxidase_2"/>
    <property type="match status" value="1"/>
</dbReference>
<dbReference type="InterPro" id="IPR001117">
    <property type="entry name" value="Cu-oxidase_2nd"/>
</dbReference>
<gene>
    <name evidence="10" type="ORF">IFR04_012373</name>
</gene>
<keyword evidence="3" id="KW-0732">Signal</keyword>
<evidence type="ECO:0008006" key="12">
    <source>
        <dbReference type="Google" id="ProtNLM"/>
    </source>
</evidence>
<dbReference type="GO" id="GO:0016491">
    <property type="term" value="F:oxidoreductase activity"/>
    <property type="evidence" value="ECO:0007669"/>
    <property type="project" value="UniProtKB-KW"/>
</dbReference>
<dbReference type="OrthoDB" id="2121828at2759"/>
<dbReference type="InterPro" id="IPR011707">
    <property type="entry name" value="Cu-oxidase-like_N"/>
</dbReference>
<dbReference type="InterPro" id="IPR011706">
    <property type="entry name" value="Cu-oxidase_C"/>
</dbReference>
<comment type="caution">
    <text evidence="10">The sequence shown here is derived from an EMBL/GenBank/DDBJ whole genome shotgun (WGS) entry which is preliminary data.</text>
</comment>
<dbReference type="AlphaFoldDB" id="A0A8H7T7R2"/>
<reference evidence="10" key="1">
    <citation type="submission" date="2021-02" db="EMBL/GenBank/DDBJ databases">
        <title>Genome sequence Cadophora malorum strain M34.</title>
        <authorList>
            <person name="Stefanovic E."/>
            <person name="Vu D."/>
            <person name="Scully C."/>
            <person name="Dijksterhuis J."/>
            <person name="Roader J."/>
            <person name="Houbraken J."/>
        </authorList>
    </citation>
    <scope>NUCLEOTIDE SEQUENCE</scope>
    <source>
        <strain evidence="10">M34</strain>
    </source>
</reference>
<protein>
    <recommendedName>
        <fullName evidence="12">Laccase</fullName>
    </recommendedName>
</protein>
<feature type="domain" description="Plastocyanin-like" evidence="7">
    <location>
        <begin position="145"/>
        <end position="346"/>
    </location>
</feature>
<dbReference type="SUPFAM" id="SSF49503">
    <property type="entry name" value="Cupredoxins"/>
    <property type="match status" value="3"/>
</dbReference>
<evidence type="ECO:0000256" key="3">
    <source>
        <dbReference type="ARBA" id="ARBA00022729"/>
    </source>
</evidence>
<evidence type="ECO:0000256" key="6">
    <source>
        <dbReference type="ARBA" id="ARBA00023180"/>
    </source>
</evidence>
<keyword evidence="4" id="KW-0560">Oxidoreductase</keyword>
<keyword evidence="2" id="KW-0479">Metal-binding</keyword>
<evidence type="ECO:0000259" key="9">
    <source>
        <dbReference type="Pfam" id="PF07732"/>
    </source>
</evidence>
<organism evidence="10 11">
    <name type="scientific">Cadophora malorum</name>
    <dbReference type="NCBI Taxonomy" id="108018"/>
    <lineage>
        <taxon>Eukaryota</taxon>
        <taxon>Fungi</taxon>
        <taxon>Dikarya</taxon>
        <taxon>Ascomycota</taxon>
        <taxon>Pezizomycotina</taxon>
        <taxon>Leotiomycetes</taxon>
        <taxon>Helotiales</taxon>
        <taxon>Ploettnerulaceae</taxon>
        <taxon>Cadophora</taxon>
    </lineage>
</organism>
<evidence type="ECO:0000259" key="8">
    <source>
        <dbReference type="Pfam" id="PF07731"/>
    </source>
</evidence>